<dbReference type="InterPro" id="IPR010775">
    <property type="entry name" value="DUF1365"/>
</dbReference>
<dbReference type="Pfam" id="PF07103">
    <property type="entry name" value="DUF1365"/>
    <property type="match status" value="1"/>
</dbReference>
<organism evidence="1">
    <name type="scientific">Ananas comosus var. bracteatus</name>
    <name type="common">red pineapple</name>
    <dbReference type="NCBI Taxonomy" id="296719"/>
    <lineage>
        <taxon>Eukaryota</taxon>
        <taxon>Viridiplantae</taxon>
        <taxon>Streptophyta</taxon>
        <taxon>Embryophyta</taxon>
        <taxon>Tracheophyta</taxon>
        <taxon>Spermatophyta</taxon>
        <taxon>Magnoliopsida</taxon>
        <taxon>Liliopsida</taxon>
        <taxon>Poales</taxon>
        <taxon>Bromeliaceae</taxon>
        <taxon>Bromelioideae</taxon>
        <taxon>Ananas</taxon>
    </lineage>
</organism>
<dbReference type="EMBL" id="LR862139">
    <property type="protein sequence ID" value="CAD1819638.1"/>
    <property type="molecule type" value="Genomic_DNA"/>
</dbReference>
<evidence type="ECO:0000313" key="1">
    <source>
        <dbReference type="EMBL" id="CAD1819638.1"/>
    </source>
</evidence>
<dbReference type="PANTHER" id="PTHR33973:SF4">
    <property type="entry name" value="OS07G0153300 PROTEIN"/>
    <property type="match status" value="1"/>
</dbReference>
<sequence length="334" mass="37868">MEALYLLLSIASTAATSSLFSLALALRSLVSLLLPHLSSAAADEGGAAEELSPPPPPPPRIRLYEGRVRHERRRPVAHAFDYPVRYALVDLDRAPGVVSSSYSHLHPDRAREVAGSNGPVYLLTIPESVGYEQNPLSIYYCYDLEEEKEDRGVRGDARQCSIRLKMCIAEVTNTPWGEKVFFTFRPGSDLVAKPLHVSPFMDMLGNWSIHADEPGEDLSVVISVQHPKLGNYFTATLRAKEICHSTNSVTLAKYFWLMPHKVAMWIYWEALRLWLKNVKFLGHPKYRNPNYRAEALLRDQELSCNKNLNNSNSTSTEGDKKRWCVWRDAQWPWS</sequence>
<accession>A0A6V7NM70</accession>
<evidence type="ECO:0008006" key="2">
    <source>
        <dbReference type="Google" id="ProtNLM"/>
    </source>
</evidence>
<reference evidence="1" key="1">
    <citation type="submission" date="2020-07" db="EMBL/GenBank/DDBJ databases">
        <authorList>
            <person name="Lin J."/>
        </authorList>
    </citation>
    <scope>NUCLEOTIDE SEQUENCE</scope>
</reference>
<proteinExistence type="predicted"/>
<gene>
    <name evidence="1" type="ORF">CB5_LOCUS2849</name>
</gene>
<dbReference type="AlphaFoldDB" id="A0A6V7NM70"/>
<name>A0A6V7NM70_ANACO</name>
<protein>
    <recommendedName>
        <fullName evidence="2">DUF1365 domain-containing protein</fullName>
    </recommendedName>
</protein>
<dbReference type="PANTHER" id="PTHR33973">
    <property type="entry name" value="OS07G0153300 PROTEIN"/>
    <property type="match status" value="1"/>
</dbReference>